<keyword evidence="12" id="KW-1185">Reference proteome</keyword>
<dbReference type="InterPro" id="IPR008251">
    <property type="entry name" value="Chromo_shadow_dom"/>
</dbReference>
<comment type="similarity">
    <text evidence="3">Belongs to the AB hydrolase superfamily. LDAH family.</text>
</comment>
<dbReference type="EMBL" id="DF830081">
    <property type="protein sequence ID" value="GAK66765.1"/>
    <property type="molecule type" value="Genomic_DNA"/>
</dbReference>
<dbReference type="Pfam" id="PF00385">
    <property type="entry name" value="Chromo"/>
    <property type="match status" value="1"/>
</dbReference>
<dbReference type="PROSITE" id="PS50013">
    <property type="entry name" value="CHROMO_2"/>
    <property type="match status" value="1"/>
</dbReference>
<dbReference type="PANTHER" id="PTHR13390:SF0">
    <property type="entry name" value="LIPID DROPLET-ASSOCIATED HYDROLASE"/>
    <property type="match status" value="1"/>
</dbReference>
<evidence type="ECO:0000256" key="2">
    <source>
        <dbReference type="ARBA" id="ARBA00004502"/>
    </source>
</evidence>
<evidence type="ECO:0000256" key="3">
    <source>
        <dbReference type="ARBA" id="ARBA00008300"/>
    </source>
</evidence>
<keyword evidence="8" id="KW-1133">Transmembrane helix</keyword>
<dbReference type="SMART" id="SM00300">
    <property type="entry name" value="ChSh"/>
    <property type="match status" value="1"/>
</dbReference>
<reference evidence="11" key="1">
    <citation type="submission" date="2014-07" db="EMBL/GenBank/DDBJ databases">
        <title>Draft genome sequence of the yeast Pseudozyma antarctica JCM 10317 known as a producer of lipase B which used in a wide range of industrial applications.</title>
        <authorList>
            <person name="Morita T."/>
            <person name="Saika A."/>
            <person name="Koike H."/>
        </authorList>
    </citation>
    <scope>NUCLEOTIDE SEQUENCE</scope>
    <source>
        <strain evidence="11">JCM 10317</strain>
    </source>
</reference>
<dbReference type="GO" id="GO:0005634">
    <property type="term" value="C:nucleus"/>
    <property type="evidence" value="ECO:0007669"/>
    <property type="project" value="UniProtKB-SubCell"/>
</dbReference>
<keyword evidence="5" id="KW-0378">Hydrolase</keyword>
<proteinExistence type="inferred from homology"/>
<evidence type="ECO:0000256" key="1">
    <source>
        <dbReference type="ARBA" id="ARBA00004123"/>
    </source>
</evidence>
<keyword evidence="6" id="KW-0539">Nucleus</keyword>
<dbReference type="GO" id="GO:0006338">
    <property type="term" value="P:chromatin remodeling"/>
    <property type="evidence" value="ECO:0007669"/>
    <property type="project" value="UniProtKB-ARBA"/>
</dbReference>
<evidence type="ECO:0000256" key="6">
    <source>
        <dbReference type="ARBA" id="ARBA00023242"/>
    </source>
</evidence>
<dbReference type="PANTHER" id="PTHR13390">
    <property type="entry name" value="LIPASE"/>
    <property type="match status" value="1"/>
</dbReference>
<comment type="subcellular location">
    <subcellularLocation>
        <location evidence="2">Lipid droplet</location>
    </subcellularLocation>
    <subcellularLocation>
        <location evidence="1">Nucleus</location>
    </subcellularLocation>
</comment>
<dbReference type="InterPro" id="IPR016197">
    <property type="entry name" value="Chromo-like_dom_sf"/>
</dbReference>
<keyword evidence="8" id="KW-0472">Membrane</keyword>
<dbReference type="InterPro" id="IPR019363">
    <property type="entry name" value="LDAH"/>
</dbReference>
<feature type="chain" id="PRO_5001755883" evidence="9">
    <location>
        <begin position="22"/>
        <end position="868"/>
    </location>
</feature>
<dbReference type="GeneID" id="26305715"/>
<feature type="region of interest" description="Disordered" evidence="7">
    <location>
        <begin position="787"/>
        <end position="868"/>
    </location>
</feature>
<dbReference type="Proteomes" id="UP000053758">
    <property type="component" value="Unassembled WGS sequence"/>
</dbReference>
<accession>A0A081CJB9</accession>
<dbReference type="AlphaFoldDB" id="A0A081CJB9"/>
<feature type="region of interest" description="Disordered" evidence="7">
    <location>
        <begin position="308"/>
        <end position="350"/>
    </location>
</feature>
<dbReference type="InterPro" id="IPR029058">
    <property type="entry name" value="AB_hydrolase_fold"/>
</dbReference>
<feature type="signal peptide" evidence="9">
    <location>
        <begin position="1"/>
        <end position="21"/>
    </location>
</feature>
<dbReference type="RefSeq" id="XP_014655180.1">
    <property type="nucleotide sequence ID" value="XM_014799694.1"/>
</dbReference>
<feature type="transmembrane region" description="Helical" evidence="8">
    <location>
        <begin position="35"/>
        <end position="52"/>
    </location>
</feature>
<feature type="transmembrane region" description="Helical" evidence="8">
    <location>
        <begin position="186"/>
        <end position="211"/>
    </location>
</feature>
<feature type="domain" description="Chromo" evidence="10">
    <location>
        <begin position="572"/>
        <end position="624"/>
    </location>
</feature>
<feature type="region of interest" description="Disordered" evidence="7">
    <location>
        <begin position="632"/>
        <end position="692"/>
    </location>
</feature>
<sequence length="868" mass="95958">MRGASLASSLALPLTTAFGGAQTLWWPSPTSSPPRVVLLFIPGNPGLASYYIDFLHAIYTSKHLSGVGIEIVAVSHRGHAPLPRVGTNAVWGDNATNASQAARGWGTSLSDQVRHKIGLLDAIKRQYPQEGTKVVVVGHSIGAWMAGEVLKARPDAVDGLHLLFPTMAWIGRTPNARRIKILANRAVTAAVLPVPLVVLSLLPLWALVWVIRLLTRQPTAAALATAELLTTPGAVYNALTMAGQEFTTVQALEKPTVDALHAFTTERGGRIRSYWAADETDAWAPGWIRSQVESTLSLQRVHLPPSLGLSGASRKSEGPRRGSHVRTRSFSVSEYRSSPGSIPDLRHAKAMRRPNGEIVIEAQVVEPSSESESDEPTRGWACHMLFVSTIPRIWRALWRIGSRTTILPAPASSSNTKARTRTGAYEVWVQVGREVDRVQARLFRETLRDSSEKSSSRAALGGAKLANARSLSALGSHPTRSFWGKRTSVQKRILASSPPPRPTPFLILITPLSHTHAHTRHLCIWVPASMSSIAGPSGAHEDDVVMVDSEGNTLATSPGAEEGGSDAPEDEYEIEYIVSHSTEETDDQLSYFVKWKGYPESENTWVFESDMGGAQEMISEYWAKLPQKLVQKVKGGKKKRQSSTPQPSKRARRESSVPTRRNKRTNGQVARSVSPDDEGLDDEDAQLERIRSDPSLADEERALLETQHLHAKRLDRLRKRYARIADWDPIVRRIEGVEKMSDNKIRVFIHFDNGDKLAFESAVAHHRCPLKLLQFYEANLRFRERDATQEPPLVGEEPTEQLDQYLSRDQDESQQDGQDGQQQQEEEEEVVAEAVAQQDEEAEEVEQAPPSEEPQHLDSSQTQDQPVS</sequence>
<dbReference type="GO" id="GO:0016298">
    <property type="term" value="F:lipase activity"/>
    <property type="evidence" value="ECO:0007669"/>
    <property type="project" value="InterPro"/>
</dbReference>
<dbReference type="GO" id="GO:0005811">
    <property type="term" value="C:lipid droplet"/>
    <property type="evidence" value="ECO:0007669"/>
    <property type="project" value="UniProtKB-SubCell"/>
</dbReference>
<dbReference type="Pfam" id="PF01393">
    <property type="entry name" value="Chromo_shadow"/>
    <property type="match status" value="1"/>
</dbReference>
<dbReference type="GO" id="GO:0019915">
    <property type="term" value="P:lipid storage"/>
    <property type="evidence" value="ECO:0007669"/>
    <property type="project" value="InterPro"/>
</dbReference>
<dbReference type="Gene3D" id="3.40.50.1820">
    <property type="entry name" value="alpha/beta hydrolase"/>
    <property type="match status" value="1"/>
</dbReference>
<evidence type="ECO:0000259" key="10">
    <source>
        <dbReference type="PROSITE" id="PS50013"/>
    </source>
</evidence>
<dbReference type="SMART" id="SM00298">
    <property type="entry name" value="CHROMO"/>
    <property type="match status" value="1"/>
</dbReference>
<organism evidence="11">
    <name type="scientific">Pseudozyma antarctica</name>
    <name type="common">Yeast</name>
    <name type="synonym">Candida antarctica</name>
    <dbReference type="NCBI Taxonomy" id="84753"/>
    <lineage>
        <taxon>Eukaryota</taxon>
        <taxon>Fungi</taxon>
        <taxon>Dikarya</taxon>
        <taxon>Basidiomycota</taxon>
        <taxon>Ustilaginomycotina</taxon>
        <taxon>Ustilaginomycetes</taxon>
        <taxon>Ustilaginales</taxon>
        <taxon>Ustilaginaceae</taxon>
        <taxon>Moesziomyces</taxon>
    </lineage>
</organism>
<keyword evidence="9" id="KW-0732">Signal</keyword>
<dbReference type="InterPro" id="IPR023780">
    <property type="entry name" value="Chromo_domain"/>
</dbReference>
<evidence type="ECO:0000256" key="8">
    <source>
        <dbReference type="SAM" id="Phobius"/>
    </source>
</evidence>
<evidence type="ECO:0000313" key="11">
    <source>
        <dbReference type="EMBL" id="GAK66765.1"/>
    </source>
</evidence>
<name>A0A081CJB9_PSEA2</name>
<feature type="compositionally biased region" description="Polar residues" evidence="7">
    <location>
        <begin position="328"/>
        <end position="340"/>
    </location>
</feature>
<keyword evidence="8" id="KW-0812">Transmembrane</keyword>
<dbReference type="SUPFAM" id="SSF54160">
    <property type="entry name" value="Chromo domain-like"/>
    <property type="match status" value="2"/>
</dbReference>
<feature type="compositionally biased region" description="Acidic residues" evidence="7">
    <location>
        <begin position="675"/>
        <end position="685"/>
    </location>
</feature>
<dbReference type="InterPro" id="IPR000953">
    <property type="entry name" value="Chromo/chromo_shadow_dom"/>
</dbReference>
<keyword evidence="4" id="KW-0551">Lipid droplet</keyword>
<dbReference type="Pfam" id="PF10230">
    <property type="entry name" value="LIDHydrolase"/>
    <property type="match status" value="1"/>
</dbReference>
<dbReference type="SUPFAM" id="SSF53474">
    <property type="entry name" value="alpha/beta-Hydrolases"/>
    <property type="match status" value="1"/>
</dbReference>
<dbReference type="HOGENOM" id="CLU_330366_0_0_1"/>
<evidence type="ECO:0000313" key="12">
    <source>
        <dbReference type="Proteomes" id="UP000053758"/>
    </source>
</evidence>
<evidence type="ECO:0000256" key="5">
    <source>
        <dbReference type="ARBA" id="ARBA00022801"/>
    </source>
</evidence>
<dbReference type="Gene3D" id="2.40.50.40">
    <property type="match status" value="2"/>
</dbReference>
<gene>
    <name evidence="11" type="ORF">PAN0_014c4988</name>
</gene>
<evidence type="ECO:0000256" key="7">
    <source>
        <dbReference type="SAM" id="MobiDB-lite"/>
    </source>
</evidence>
<evidence type="ECO:0000256" key="4">
    <source>
        <dbReference type="ARBA" id="ARBA00022677"/>
    </source>
</evidence>
<dbReference type="CDD" id="cd18969">
    <property type="entry name" value="chromodomain"/>
    <property type="match status" value="1"/>
</dbReference>
<protein>
    <submittedName>
        <fullName evidence="11">UPF0554 protein C2orf43 homolog</fullName>
    </submittedName>
</protein>
<feature type="compositionally biased region" description="Polar residues" evidence="7">
    <location>
        <begin position="857"/>
        <end position="868"/>
    </location>
</feature>
<evidence type="ECO:0000256" key="9">
    <source>
        <dbReference type="SAM" id="SignalP"/>
    </source>
</evidence>